<gene>
    <name evidence="1" type="ORF">TSPGSL018_23412</name>
</gene>
<sequence>VVYVYAVEATILRGSWTVIPTRPEFLWKLRFIVTVANRACGIVTP</sequence>
<proteinExistence type="predicted"/>
<evidence type="ECO:0000313" key="1">
    <source>
        <dbReference type="EMBL" id="JAC75326.1"/>
    </source>
</evidence>
<accession>A0A061RXM0</accession>
<protein>
    <submittedName>
        <fullName evidence="1">Uncharacterized protein</fullName>
    </submittedName>
</protein>
<reference evidence="1" key="1">
    <citation type="submission" date="2014-05" db="EMBL/GenBank/DDBJ databases">
        <title>The transcriptome of the halophilic microalga Tetraselmis sp. GSL018 isolated from the Great Salt Lake, Utah.</title>
        <authorList>
            <person name="Jinkerson R.E."/>
            <person name="D'Adamo S."/>
            <person name="Posewitz M.C."/>
        </authorList>
    </citation>
    <scope>NUCLEOTIDE SEQUENCE</scope>
    <source>
        <strain evidence="1">GSL018</strain>
    </source>
</reference>
<organism evidence="1">
    <name type="scientific">Tetraselmis sp. GSL018</name>
    <dbReference type="NCBI Taxonomy" id="582737"/>
    <lineage>
        <taxon>Eukaryota</taxon>
        <taxon>Viridiplantae</taxon>
        <taxon>Chlorophyta</taxon>
        <taxon>core chlorophytes</taxon>
        <taxon>Chlorodendrophyceae</taxon>
        <taxon>Chlorodendrales</taxon>
        <taxon>Chlorodendraceae</taxon>
        <taxon>Tetraselmis</taxon>
    </lineage>
</organism>
<dbReference type="AlphaFoldDB" id="A0A061RXM0"/>
<name>A0A061RXM0_9CHLO</name>
<dbReference type="EMBL" id="GBEZ01010341">
    <property type="protein sequence ID" value="JAC75326.1"/>
    <property type="molecule type" value="Transcribed_RNA"/>
</dbReference>
<feature type="non-terminal residue" evidence="1">
    <location>
        <position position="1"/>
    </location>
</feature>